<dbReference type="InterPro" id="IPR033135">
    <property type="entry name" value="ClpP_His_AS"/>
</dbReference>
<dbReference type="GO" id="GO:0004252">
    <property type="term" value="F:serine-type endopeptidase activity"/>
    <property type="evidence" value="ECO:0007669"/>
    <property type="project" value="UniProtKB-EC"/>
</dbReference>
<dbReference type="FunFam" id="3.90.226.10:FF:000001">
    <property type="entry name" value="ATP-dependent Clp protease proteolytic subunit"/>
    <property type="match status" value="1"/>
</dbReference>
<comment type="catalytic activity">
    <reaction evidence="5 6">
        <text>Hydrolysis of proteins to small peptides in the presence of ATP and magnesium. alpha-casein is the usual test substrate. In the absence of ATP, only oligopeptides shorter than five residues are hydrolyzed (such as succinyl-Leu-Tyr-|-NHMec, and Leu-Tyr-Leu-|-Tyr-Trp, in which cleavage of the -Tyr-|-Leu- and -Tyr-|-Trp bonds also occurs).</text>
        <dbReference type="EC" id="3.4.21.92"/>
    </reaction>
</comment>
<keyword evidence="3" id="KW-0378">Hydrolase</keyword>
<dbReference type="InterPro" id="IPR001907">
    <property type="entry name" value="ClpP"/>
</dbReference>
<evidence type="ECO:0000256" key="3">
    <source>
        <dbReference type="ARBA" id="ARBA00022801"/>
    </source>
</evidence>
<dbReference type="CDD" id="cd07017">
    <property type="entry name" value="S14_ClpP_2"/>
    <property type="match status" value="1"/>
</dbReference>
<evidence type="ECO:0000256" key="1">
    <source>
        <dbReference type="ARBA" id="ARBA00007039"/>
    </source>
</evidence>
<dbReference type="PANTHER" id="PTHR10381:SF11">
    <property type="entry name" value="ATP-DEPENDENT CLP PROTEASE PROTEOLYTIC SUBUNIT, MITOCHONDRIAL"/>
    <property type="match status" value="1"/>
</dbReference>
<gene>
    <name evidence="9" type="ORF">BLS_001806</name>
</gene>
<dbReference type="GO" id="GO:0006515">
    <property type="term" value="P:protein quality control for misfolded or incompletely synthesized proteins"/>
    <property type="evidence" value="ECO:0007669"/>
    <property type="project" value="TreeGrafter"/>
</dbReference>
<feature type="active site" evidence="6">
    <location>
        <position position="301"/>
    </location>
</feature>
<evidence type="ECO:0000256" key="7">
    <source>
        <dbReference type="RuleBase" id="RU003567"/>
    </source>
</evidence>
<dbReference type="EMBL" id="WNWQ01000144">
    <property type="protein sequence ID" value="KAE9976881.1"/>
    <property type="molecule type" value="Genomic_DNA"/>
</dbReference>
<evidence type="ECO:0000256" key="4">
    <source>
        <dbReference type="ARBA" id="ARBA00022825"/>
    </source>
</evidence>
<evidence type="ECO:0000256" key="6">
    <source>
        <dbReference type="PROSITE-ProRule" id="PRU10086"/>
    </source>
</evidence>
<dbReference type="Pfam" id="PF00574">
    <property type="entry name" value="CLP_protease"/>
    <property type="match status" value="1"/>
</dbReference>
<comment type="caution">
    <text evidence="9">The sequence shown here is derived from an EMBL/GenBank/DDBJ whole genome shotgun (WGS) entry which is preliminary data.</text>
</comment>
<dbReference type="Proteomes" id="UP000433883">
    <property type="component" value="Unassembled WGS sequence"/>
</dbReference>
<reference evidence="9 10" key="1">
    <citation type="submission" date="2019-11" db="EMBL/GenBank/DDBJ databases">
        <title>Venturia inaequalis Genome Resource.</title>
        <authorList>
            <person name="Lichtner F.J."/>
        </authorList>
    </citation>
    <scope>NUCLEOTIDE SEQUENCE [LARGE SCALE GENOMIC DNA]</scope>
    <source>
        <strain evidence="9">Bline_iso_100314</strain>
    </source>
</reference>
<dbReference type="SUPFAM" id="SSF52096">
    <property type="entry name" value="ClpP/crotonase"/>
    <property type="match status" value="1"/>
</dbReference>
<feature type="coiled-coil region" evidence="8">
    <location>
        <begin position="30"/>
        <end position="92"/>
    </location>
</feature>
<dbReference type="GO" id="GO:0051117">
    <property type="term" value="F:ATPase binding"/>
    <property type="evidence" value="ECO:0007669"/>
    <property type="project" value="TreeGrafter"/>
</dbReference>
<dbReference type="PROSITE" id="PS00382">
    <property type="entry name" value="CLP_PROTEASE_HIS"/>
    <property type="match status" value="1"/>
</dbReference>
<evidence type="ECO:0000256" key="8">
    <source>
        <dbReference type="SAM" id="Coils"/>
    </source>
</evidence>
<evidence type="ECO:0000313" key="9">
    <source>
        <dbReference type="EMBL" id="KAE9976881.1"/>
    </source>
</evidence>
<organism evidence="9 10">
    <name type="scientific">Venturia inaequalis</name>
    <name type="common">Apple scab fungus</name>
    <dbReference type="NCBI Taxonomy" id="5025"/>
    <lineage>
        <taxon>Eukaryota</taxon>
        <taxon>Fungi</taxon>
        <taxon>Dikarya</taxon>
        <taxon>Ascomycota</taxon>
        <taxon>Pezizomycotina</taxon>
        <taxon>Dothideomycetes</taxon>
        <taxon>Pleosporomycetidae</taxon>
        <taxon>Venturiales</taxon>
        <taxon>Venturiaceae</taxon>
        <taxon>Venturia</taxon>
    </lineage>
</organism>
<dbReference type="PRINTS" id="PR00127">
    <property type="entry name" value="CLPPROTEASEP"/>
</dbReference>
<evidence type="ECO:0000256" key="5">
    <source>
        <dbReference type="ARBA" id="ARBA00034021"/>
    </source>
</evidence>
<dbReference type="AlphaFoldDB" id="A0A8H3UWY1"/>
<dbReference type="InterPro" id="IPR029045">
    <property type="entry name" value="ClpP/crotonase-like_dom_sf"/>
</dbReference>
<dbReference type="Gene3D" id="3.90.226.10">
    <property type="entry name" value="2-enoyl-CoA Hydratase, Chain A, domain 1"/>
    <property type="match status" value="1"/>
</dbReference>
<dbReference type="HAMAP" id="MF_00444">
    <property type="entry name" value="ClpP"/>
    <property type="match status" value="1"/>
</dbReference>
<dbReference type="GO" id="GO:0004176">
    <property type="term" value="F:ATP-dependent peptidase activity"/>
    <property type="evidence" value="ECO:0007669"/>
    <property type="project" value="InterPro"/>
</dbReference>
<comment type="similarity">
    <text evidence="1 7">Belongs to the peptidase S14 family.</text>
</comment>
<evidence type="ECO:0000313" key="10">
    <source>
        <dbReference type="Proteomes" id="UP000433883"/>
    </source>
</evidence>
<name>A0A8H3UWY1_VENIN</name>
<keyword evidence="8" id="KW-0175">Coiled coil</keyword>
<dbReference type="InterPro" id="IPR023562">
    <property type="entry name" value="ClpP/TepA"/>
</dbReference>
<protein>
    <recommendedName>
        <fullName evidence="7">ATP-dependent Clp protease proteolytic subunit</fullName>
    </recommendedName>
</protein>
<keyword evidence="2" id="KW-0645">Protease</keyword>
<sequence>MSETCLELDDTRPDEKALQLYKESNSGLQVSTSRKERRDWKKKYKEKKKEHVRLIRDIRKHDEEILGSRKESKERQRKYKELQERYERVQKLTSKRRSDSNGVTVCKQPLLLEEWSCYEWAIEERDKTIASLCQKLEKAGGPIDDEMRTGIPAEILKEMALKLSSKARRRENREEHGILVRTTLDLHTERILTALADIYSRLLKERIILVNGKIDDHVASVVYAQLLFLESEAPEKAISMYINSPGGYVTSGLSIYDTMQYIRCPITTICMGQAMSMGSLLLAGGAPGQRYSLPHSSIMIHQPSGGSSGQASDLEIQVKEILRTRKKLNEIYQKHLTKPHTMDELMKHMDRDNYMDAEEALDFGLIDKILTRREVDDKTKAD</sequence>
<dbReference type="GO" id="GO:0009368">
    <property type="term" value="C:endopeptidase Clp complex"/>
    <property type="evidence" value="ECO:0007669"/>
    <property type="project" value="TreeGrafter"/>
</dbReference>
<dbReference type="NCBIfam" id="NF001368">
    <property type="entry name" value="PRK00277.1"/>
    <property type="match status" value="1"/>
</dbReference>
<evidence type="ECO:0000256" key="2">
    <source>
        <dbReference type="ARBA" id="ARBA00022670"/>
    </source>
</evidence>
<dbReference type="NCBIfam" id="NF009205">
    <property type="entry name" value="PRK12553.1"/>
    <property type="match status" value="1"/>
</dbReference>
<dbReference type="PANTHER" id="PTHR10381">
    <property type="entry name" value="ATP-DEPENDENT CLP PROTEASE PROTEOLYTIC SUBUNIT"/>
    <property type="match status" value="1"/>
</dbReference>
<accession>A0A8H3UWY1</accession>
<keyword evidence="4" id="KW-0720">Serine protease</keyword>
<proteinExistence type="inferred from homology"/>